<feature type="domain" description="FAS1" evidence="1">
    <location>
        <begin position="32"/>
        <end position="169"/>
    </location>
</feature>
<evidence type="ECO:0000313" key="2">
    <source>
        <dbReference type="EMBL" id="SFC78424.1"/>
    </source>
</evidence>
<dbReference type="RefSeq" id="WP_090975050.1">
    <property type="nucleotide sequence ID" value="NZ_FOLL01000026.1"/>
</dbReference>
<dbReference type="PANTHER" id="PTHR10900">
    <property type="entry name" value="PERIOSTIN-RELATED"/>
    <property type="match status" value="1"/>
</dbReference>
<dbReference type="InterPro" id="IPR000782">
    <property type="entry name" value="FAS1_domain"/>
</dbReference>
<keyword evidence="3" id="KW-1185">Reference proteome</keyword>
<feature type="domain" description="FAS1" evidence="1">
    <location>
        <begin position="174"/>
        <end position="326"/>
    </location>
</feature>
<dbReference type="SUPFAM" id="SSF82153">
    <property type="entry name" value="FAS1 domain"/>
    <property type="match status" value="2"/>
</dbReference>
<dbReference type="GO" id="GO:0005615">
    <property type="term" value="C:extracellular space"/>
    <property type="evidence" value="ECO:0007669"/>
    <property type="project" value="TreeGrafter"/>
</dbReference>
<dbReference type="Gene3D" id="2.30.180.10">
    <property type="entry name" value="FAS1 domain"/>
    <property type="match status" value="2"/>
</dbReference>
<organism evidence="2 3">
    <name type="scientific">Parapedobacter composti</name>
    <dbReference type="NCBI Taxonomy" id="623281"/>
    <lineage>
        <taxon>Bacteria</taxon>
        <taxon>Pseudomonadati</taxon>
        <taxon>Bacteroidota</taxon>
        <taxon>Sphingobacteriia</taxon>
        <taxon>Sphingobacteriales</taxon>
        <taxon>Sphingobacteriaceae</taxon>
        <taxon>Parapedobacter</taxon>
    </lineage>
</organism>
<protein>
    <submittedName>
        <fullName evidence="2">Uncaracterized surface protein containing fasciclin (FAS1) repeats</fullName>
    </submittedName>
</protein>
<dbReference type="InterPro" id="IPR050904">
    <property type="entry name" value="Adhesion/Biosynth-related"/>
</dbReference>
<dbReference type="Proteomes" id="UP000199577">
    <property type="component" value="Unassembled WGS sequence"/>
</dbReference>
<evidence type="ECO:0000259" key="1">
    <source>
        <dbReference type="PROSITE" id="PS50213"/>
    </source>
</evidence>
<proteinExistence type="predicted"/>
<sequence length="327" mass="35663">MLRFTIVMGIVGSMSLFSCSKSTAPIPVEPDYTTLTYVVEDNFNLSHLFFTLERTGLADELAGPGPYTLLASSNAGFQNVGLGSQMQLFNMPVDVLAGRVRYHIIPQKVAFKDLPIQANQPVMTSTGKPVFVTKVVRDNDTLTMVNGAELAMADFEASNGYLQVIEGFLQPFIYDNVIDNMVNLPQLSMFYLAIQKAGLEATISNAQGQTLYAPTNAALAAHGYPDLRAIAAADPEVLRQLVLKHIVNDQLFMQDYILLTEVTANNYQQTMLDGSNVTVNLQRRAGGLRPIFNISLRGPGNTGNITVAERDLVTNNGIINIINGVLE</sequence>
<dbReference type="PANTHER" id="PTHR10900:SF77">
    <property type="entry name" value="FI19380P1"/>
    <property type="match status" value="1"/>
</dbReference>
<dbReference type="EMBL" id="FOLL01000026">
    <property type="protein sequence ID" value="SFC78424.1"/>
    <property type="molecule type" value="Genomic_DNA"/>
</dbReference>
<dbReference type="PROSITE" id="PS50213">
    <property type="entry name" value="FAS1"/>
    <property type="match status" value="2"/>
</dbReference>
<dbReference type="STRING" id="623281.SAMN05421747_1267"/>
<dbReference type="Pfam" id="PF02469">
    <property type="entry name" value="Fasciclin"/>
    <property type="match status" value="2"/>
</dbReference>
<dbReference type="OrthoDB" id="1144324at2"/>
<dbReference type="AlphaFoldDB" id="A0A1I1LZ92"/>
<accession>A0A1I1LZ92</accession>
<evidence type="ECO:0000313" key="3">
    <source>
        <dbReference type="Proteomes" id="UP000199577"/>
    </source>
</evidence>
<name>A0A1I1LZ92_9SPHI</name>
<dbReference type="InterPro" id="IPR036378">
    <property type="entry name" value="FAS1_dom_sf"/>
</dbReference>
<gene>
    <name evidence="2" type="ORF">SAMN05421747_1267</name>
</gene>
<dbReference type="SMART" id="SM00554">
    <property type="entry name" value="FAS1"/>
    <property type="match status" value="2"/>
</dbReference>
<dbReference type="PROSITE" id="PS51257">
    <property type="entry name" value="PROKAR_LIPOPROTEIN"/>
    <property type="match status" value="1"/>
</dbReference>
<reference evidence="2 3" key="1">
    <citation type="submission" date="2016-10" db="EMBL/GenBank/DDBJ databases">
        <authorList>
            <person name="de Groot N.N."/>
        </authorList>
    </citation>
    <scope>NUCLEOTIDE SEQUENCE [LARGE SCALE GENOMIC DNA]</scope>
    <source>
        <strain evidence="2 3">DSM 22900</strain>
    </source>
</reference>